<comment type="caution">
    <text evidence="1">The sequence shown here is derived from an EMBL/GenBank/DDBJ whole genome shotgun (WGS) entry which is preliminary data.</text>
</comment>
<dbReference type="CDD" id="cd19166">
    <property type="entry name" value="HemeO-bac"/>
    <property type="match status" value="1"/>
</dbReference>
<reference evidence="1" key="1">
    <citation type="journal article" date="2014" name="Int. J. Syst. Evol. Microbiol.">
        <title>Complete genome sequence of Corynebacterium casei LMG S-19264T (=DSM 44701T), isolated from a smear-ripened cheese.</title>
        <authorList>
            <consortium name="US DOE Joint Genome Institute (JGI-PGF)"/>
            <person name="Walter F."/>
            <person name="Albersmeier A."/>
            <person name="Kalinowski J."/>
            <person name="Ruckert C."/>
        </authorList>
    </citation>
    <scope>NUCLEOTIDE SEQUENCE</scope>
    <source>
        <strain evidence="1">KCTC 12719</strain>
    </source>
</reference>
<name>A0A918SAY4_9FLAO</name>
<dbReference type="GO" id="GO:0006788">
    <property type="term" value="P:heme oxidation"/>
    <property type="evidence" value="ECO:0007669"/>
    <property type="project" value="InterPro"/>
</dbReference>
<organism evidence="1 2">
    <name type="scientific">Salinimicrobium marinum</name>
    <dbReference type="NCBI Taxonomy" id="680283"/>
    <lineage>
        <taxon>Bacteria</taxon>
        <taxon>Pseudomonadati</taxon>
        <taxon>Bacteroidota</taxon>
        <taxon>Flavobacteriia</taxon>
        <taxon>Flavobacteriales</taxon>
        <taxon>Flavobacteriaceae</taxon>
        <taxon>Salinimicrobium</taxon>
    </lineage>
</organism>
<dbReference type="InterPro" id="IPR016053">
    <property type="entry name" value="Haem_Oase-like"/>
</dbReference>
<dbReference type="AlphaFoldDB" id="A0A918SAY4"/>
<evidence type="ECO:0008006" key="3">
    <source>
        <dbReference type="Google" id="ProtNLM"/>
    </source>
</evidence>
<dbReference type="RefSeq" id="WP_189603987.1">
    <property type="nucleotide sequence ID" value="NZ_BMXB01000003.1"/>
</dbReference>
<sequence length="188" mass="21954">MITRFREHTRELHEQIEKENQAKKIMDHSIDLEEYKILLLQNYIAYRTVEKEISRHISSYEGSKHQQLEIDLKALEVDFSVASEYESRFTCTSYLEALGAAYVVEGSALGGMVIAKELKECENLKSLEDQNFFSGKRDNLKSWNRFKKELNSREFSEEEKEEASEKAKETFRFFGEVFTSAPGRSLQD</sequence>
<dbReference type="GO" id="GO:0004392">
    <property type="term" value="F:heme oxygenase (decyclizing) activity"/>
    <property type="evidence" value="ECO:0007669"/>
    <property type="project" value="InterPro"/>
</dbReference>
<dbReference type="SUPFAM" id="SSF48613">
    <property type="entry name" value="Heme oxygenase-like"/>
    <property type="match status" value="1"/>
</dbReference>
<protein>
    <recommendedName>
        <fullName evidence="3">Heme oxygenase</fullName>
    </recommendedName>
</protein>
<dbReference type="Proteomes" id="UP000610456">
    <property type="component" value="Unassembled WGS sequence"/>
</dbReference>
<reference evidence="1" key="2">
    <citation type="submission" date="2020-09" db="EMBL/GenBank/DDBJ databases">
        <authorList>
            <person name="Sun Q."/>
            <person name="Kim S."/>
        </authorList>
    </citation>
    <scope>NUCLEOTIDE SEQUENCE</scope>
    <source>
        <strain evidence="1">KCTC 12719</strain>
    </source>
</reference>
<accession>A0A918SAY4</accession>
<dbReference type="EMBL" id="BMXB01000003">
    <property type="protein sequence ID" value="GHA33499.1"/>
    <property type="molecule type" value="Genomic_DNA"/>
</dbReference>
<dbReference type="Pfam" id="PF01126">
    <property type="entry name" value="Heme_oxygenase"/>
    <property type="match status" value="1"/>
</dbReference>
<evidence type="ECO:0000313" key="1">
    <source>
        <dbReference type="EMBL" id="GHA33499.1"/>
    </source>
</evidence>
<dbReference type="InterPro" id="IPR016084">
    <property type="entry name" value="Haem_Oase-like_multi-hlx"/>
</dbReference>
<evidence type="ECO:0000313" key="2">
    <source>
        <dbReference type="Proteomes" id="UP000610456"/>
    </source>
</evidence>
<dbReference type="Gene3D" id="1.20.910.10">
    <property type="entry name" value="Heme oxygenase-like"/>
    <property type="match status" value="1"/>
</dbReference>
<proteinExistence type="predicted"/>
<gene>
    <name evidence="1" type="ORF">GCM10007103_13810</name>
</gene>
<keyword evidence="2" id="KW-1185">Reference proteome</keyword>